<dbReference type="PATRIC" id="fig|1321819.3.peg.2939"/>
<gene>
    <name evidence="1" type="ORF">HMPREF1981_03182</name>
</gene>
<dbReference type="Proteomes" id="UP000016496">
    <property type="component" value="Unassembled WGS sequence"/>
</dbReference>
<proteinExistence type="predicted"/>
<accession>U2CBM5</accession>
<dbReference type="RefSeq" id="WP_021646941.1">
    <property type="nucleotide sequence ID" value="NZ_KE993158.1"/>
</dbReference>
<dbReference type="EMBL" id="AWSV01000162">
    <property type="protein sequence ID" value="ERI81418.1"/>
    <property type="molecule type" value="Genomic_DNA"/>
</dbReference>
<sequence length="51" mass="6235">MKKEITENEWELIETIRNFKKVYPPSVELEIYIYSLLDVLMERDGEKDEEK</sequence>
<reference evidence="1 2" key="1">
    <citation type="submission" date="2013-08" db="EMBL/GenBank/DDBJ databases">
        <authorList>
            <person name="Weinstock G."/>
            <person name="Sodergren E."/>
            <person name="Wylie T."/>
            <person name="Fulton L."/>
            <person name="Fulton R."/>
            <person name="Fronick C."/>
            <person name="O'Laughlin M."/>
            <person name="Godfrey J."/>
            <person name="Miner T."/>
            <person name="Herter B."/>
            <person name="Appelbaum E."/>
            <person name="Cordes M."/>
            <person name="Lek S."/>
            <person name="Wollam A."/>
            <person name="Pepin K.H."/>
            <person name="Palsikar V.B."/>
            <person name="Mitreva M."/>
            <person name="Wilson R.K."/>
        </authorList>
    </citation>
    <scope>NUCLEOTIDE SEQUENCE [LARGE SCALE GENOMIC DNA]</scope>
    <source>
        <strain evidence="1 2">F0041</strain>
    </source>
</reference>
<name>U2CBM5_9BACE</name>
<organism evidence="1 2">
    <name type="scientific">Bacteroides pyogenes F0041</name>
    <dbReference type="NCBI Taxonomy" id="1321819"/>
    <lineage>
        <taxon>Bacteria</taxon>
        <taxon>Pseudomonadati</taxon>
        <taxon>Bacteroidota</taxon>
        <taxon>Bacteroidia</taxon>
        <taxon>Bacteroidales</taxon>
        <taxon>Bacteroidaceae</taxon>
        <taxon>Bacteroides</taxon>
    </lineage>
</organism>
<dbReference type="AlphaFoldDB" id="U2CBM5"/>
<dbReference type="HOGENOM" id="CLU_3095716_0_0_10"/>
<evidence type="ECO:0000313" key="2">
    <source>
        <dbReference type="Proteomes" id="UP000016496"/>
    </source>
</evidence>
<comment type="caution">
    <text evidence="1">The sequence shown here is derived from an EMBL/GenBank/DDBJ whole genome shotgun (WGS) entry which is preliminary data.</text>
</comment>
<evidence type="ECO:0000313" key="1">
    <source>
        <dbReference type="EMBL" id="ERI81418.1"/>
    </source>
</evidence>
<protein>
    <submittedName>
        <fullName evidence="1">Uncharacterized protein</fullName>
    </submittedName>
</protein>